<organism evidence="1 2">
    <name type="scientific">Salmonella enterica I</name>
    <dbReference type="NCBI Taxonomy" id="59201"/>
    <lineage>
        <taxon>Bacteria</taxon>
        <taxon>Pseudomonadati</taxon>
        <taxon>Pseudomonadota</taxon>
        <taxon>Gammaproteobacteria</taxon>
        <taxon>Enterobacterales</taxon>
        <taxon>Enterobacteriaceae</taxon>
        <taxon>Salmonella</taxon>
    </lineage>
</organism>
<reference evidence="1 2" key="1">
    <citation type="submission" date="2018-06" db="EMBL/GenBank/DDBJ databases">
        <authorList>
            <consortium name="Pathogen Informatics"/>
            <person name="Doyle S."/>
        </authorList>
    </citation>
    <scope>NUCLEOTIDE SEQUENCE [LARGE SCALE GENOMIC DNA]</scope>
    <source>
        <strain evidence="1 2">NCTC5798</strain>
    </source>
</reference>
<evidence type="ECO:0000313" key="1">
    <source>
        <dbReference type="EMBL" id="SUG74662.1"/>
    </source>
</evidence>
<accession>A0A379V4P6</accession>
<dbReference type="Proteomes" id="UP000255534">
    <property type="component" value="Unassembled WGS sequence"/>
</dbReference>
<name>A0A379V4P6_SALET</name>
<sequence length="70" mass="7810">MSNIEQILSRCDLQKEDDESLASIRMHSEGAYEGIMSGLGPLVMLCSGPVIIKITPTIWRVMICIVWVKC</sequence>
<proteinExistence type="predicted"/>
<gene>
    <name evidence="1" type="ORF">NCTC5798_05982</name>
</gene>
<evidence type="ECO:0000313" key="2">
    <source>
        <dbReference type="Proteomes" id="UP000255534"/>
    </source>
</evidence>
<protein>
    <submittedName>
        <fullName evidence="1">Uncharacterized protein</fullName>
    </submittedName>
</protein>
<dbReference type="EMBL" id="UGXK01000001">
    <property type="protein sequence ID" value="SUG74662.1"/>
    <property type="molecule type" value="Genomic_DNA"/>
</dbReference>
<dbReference type="AlphaFoldDB" id="A0A379V4P6"/>